<sequence>MIDLLSPDFLVDVLPDALSEALRYIRLARALVRGVLKARAAFRQWRRLASTSHEAGRARREEPPAMSDPRWHPVMSAVEGPPGFWRLVDALGRGYGTAELRRVKGGEVRYRVEFRGELIGWATTLRLACERIHAAYLREHGPSMSSGAPDATELARRAGRRG</sequence>
<feature type="region of interest" description="Disordered" evidence="1">
    <location>
        <begin position="140"/>
        <end position="162"/>
    </location>
</feature>
<evidence type="ECO:0000256" key="1">
    <source>
        <dbReference type="SAM" id="MobiDB-lite"/>
    </source>
</evidence>
<accession>A0A939TRR4</accession>
<proteinExistence type="predicted"/>
<dbReference type="Proteomes" id="UP000680132">
    <property type="component" value="Unassembled WGS sequence"/>
</dbReference>
<organism evidence="2 3">
    <name type="scientific">Microbacterium stercoris</name>
    <dbReference type="NCBI Taxonomy" id="2820289"/>
    <lineage>
        <taxon>Bacteria</taxon>
        <taxon>Bacillati</taxon>
        <taxon>Actinomycetota</taxon>
        <taxon>Actinomycetes</taxon>
        <taxon>Micrococcales</taxon>
        <taxon>Microbacteriaceae</taxon>
        <taxon>Microbacterium</taxon>
    </lineage>
</organism>
<dbReference type="RefSeq" id="WP_208504784.1">
    <property type="nucleotide sequence ID" value="NZ_JAGFOA010000006.1"/>
</dbReference>
<comment type="caution">
    <text evidence="2">The sequence shown here is derived from an EMBL/GenBank/DDBJ whole genome shotgun (WGS) entry which is preliminary data.</text>
</comment>
<gene>
    <name evidence="2" type="ORF">J5V96_14910</name>
</gene>
<evidence type="ECO:0000313" key="2">
    <source>
        <dbReference type="EMBL" id="MBO3664785.1"/>
    </source>
</evidence>
<reference evidence="2" key="1">
    <citation type="submission" date="2021-03" db="EMBL/GenBank/DDBJ databases">
        <title>Microbacterium sp. nov., a novel actinobacterium isolated from cow dung.</title>
        <authorList>
            <person name="Zhang L."/>
        </authorList>
    </citation>
    <scope>NUCLEOTIDE SEQUENCE</scope>
    <source>
        <strain evidence="2">NEAU-LLB</strain>
    </source>
</reference>
<dbReference type="AlphaFoldDB" id="A0A939TRR4"/>
<feature type="compositionally biased region" description="Basic and acidic residues" evidence="1">
    <location>
        <begin position="54"/>
        <end position="63"/>
    </location>
</feature>
<dbReference type="EMBL" id="JAGFOA010000006">
    <property type="protein sequence ID" value="MBO3664785.1"/>
    <property type="molecule type" value="Genomic_DNA"/>
</dbReference>
<evidence type="ECO:0000313" key="3">
    <source>
        <dbReference type="Proteomes" id="UP000680132"/>
    </source>
</evidence>
<feature type="region of interest" description="Disordered" evidence="1">
    <location>
        <begin position="53"/>
        <end position="72"/>
    </location>
</feature>
<protein>
    <submittedName>
        <fullName evidence="2">Uncharacterized protein</fullName>
    </submittedName>
</protein>
<keyword evidence="3" id="KW-1185">Reference proteome</keyword>
<name>A0A939TRR4_9MICO</name>